<name>A0A7W7RND1_9ACTN</name>
<dbReference type="Proteomes" id="UP000523007">
    <property type="component" value="Unassembled WGS sequence"/>
</dbReference>
<gene>
    <name evidence="3" type="ORF">F4561_006045</name>
</gene>
<dbReference type="Gene3D" id="1.10.8.430">
    <property type="entry name" value="Helical domain of apoptotic protease-activating factors"/>
    <property type="match status" value="1"/>
</dbReference>
<dbReference type="Pfam" id="PF00931">
    <property type="entry name" value="NB-ARC"/>
    <property type="match status" value="1"/>
</dbReference>
<proteinExistence type="predicted"/>
<comment type="caution">
    <text evidence="3">The sequence shown here is derived from an EMBL/GenBank/DDBJ whole genome shotgun (WGS) entry which is preliminary data.</text>
</comment>
<dbReference type="Pfam" id="PF13424">
    <property type="entry name" value="TPR_12"/>
    <property type="match status" value="2"/>
</dbReference>
<dbReference type="SUPFAM" id="SSF52540">
    <property type="entry name" value="P-loop containing nucleoside triphosphate hydrolases"/>
    <property type="match status" value="1"/>
</dbReference>
<dbReference type="InterPro" id="IPR042197">
    <property type="entry name" value="Apaf_helical"/>
</dbReference>
<evidence type="ECO:0000313" key="4">
    <source>
        <dbReference type="Proteomes" id="UP000523007"/>
    </source>
</evidence>
<dbReference type="InterPro" id="IPR027417">
    <property type="entry name" value="P-loop_NTPase"/>
</dbReference>
<dbReference type="PRINTS" id="PR00364">
    <property type="entry name" value="DISEASERSIST"/>
</dbReference>
<accession>A0A7W7RND1</accession>
<dbReference type="CDD" id="cd00093">
    <property type="entry name" value="HTH_XRE"/>
    <property type="match status" value="1"/>
</dbReference>
<dbReference type="GO" id="GO:0043531">
    <property type="term" value="F:ADP binding"/>
    <property type="evidence" value="ECO:0007669"/>
    <property type="project" value="InterPro"/>
</dbReference>
<dbReference type="InterPro" id="IPR010982">
    <property type="entry name" value="Lambda_DNA-bd_dom_sf"/>
</dbReference>
<evidence type="ECO:0000313" key="3">
    <source>
        <dbReference type="EMBL" id="MBB4935151.1"/>
    </source>
</evidence>
<dbReference type="SMART" id="SM00530">
    <property type="entry name" value="HTH_XRE"/>
    <property type="match status" value="1"/>
</dbReference>
<dbReference type="Gene3D" id="3.40.50.300">
    <property type="entry name" value="P-loop containing nucleotide triphosphate hydrolases"/>
    <property type="match status" value="1"/>
</dbReference>
<feature type="domain" description="HTH cro/C1-type" evidence="2">
    <location>
        <begin position="12"/>
        <end position="43"/>
    </location>
</feature>
<protein>
    <submittedName>
        <fullName evidence="3">Tetratricopeptide (TPR) repeat protein/transcriptional regulator with XRE-family HTH domain</fullName>
    </submittedName>
</protein>
<dbReference type="PANTHER" id="PTHR47691:SF3">
    <property type="entry name" value="HTH-TYPE TRANSCRIPTIONAL REGULATOR RV0890C-RELATED"/>
    <property type="match status" value="1"/>
</dbReference>
<dbReference type="InterPro" id="IPR001387">
    <property type="entry name" value="Cro/C1-type_HTH"/>
</dbReference>
<dbReference type="GO" id="GO:0003677">
    <property type="term" value="F:DNA binding"/>
    <property type="evidence" value="ECO:0007669"/>
    <property type="project" value="InterPro"/>
</dbReference>
<sequence length="761" mass="84037">MSDTPSDFGAELRQLRLQRGISLGELARRTHYSKGHLSRIENGHVRTNATIARVCDEAIQTDGVLAALHIESTADEEDASAGESAAPTTWPLPPETAHFIGRSDELTRITRWFAADRPAVDAAAVLVISGMPGMGKTALAVRAARRSPSRFSDGYQFIDLHGYDGVGAVTAEQAADRLLRRLGVPGEQIPPHPDDRTAMLRQRLEGRELLLILDNASDSAQISPLLPASGGVRALVTSRSTLPALDEADRLRLRHLERSESIALLQSLSREGTVSGHTTTPVDTHVNQVADWCGGLPLAIRIAATVLKRGEGTDSDRWADRRQRLTEFDDGERRVSEAFDRSFDRLPDDGRRMFALCGLHPGTHLDVWTAAALAGVSISEARRLLRAFDDVGLLLAHGERIVLHDLVRLFARQRAHALLTNAERTAARARIVEHYLASVEAADRVLTPNRRRFLSAPTDPLLRPPPTDYTAALAWLMTELDTIVKITALAYESSLDRQCWQLAYALRGFLFIAKPWDAWRQTHETALAAALREGDTSAQAITRNNLGLVLLEQGDLDAAETHYARACELFRESESSYGEHTSIAHMAWVHFHRGDRDAALRDSTTALRYFAEHGNPRNRAIVYRDTASIAISLGRYRQAIAHLNEALTTFRELGLHVDTVMALNNLGDAYQGMGLYELAKQELENAVDAARRSGSRYEQARSHERLAELAAAANRNGDSVMHAQRAIELYSDVGNTHRARQPREETVDADGNPPAENGDRW</sequence>
<evidence type="ECO:0000259" key="2">
    <source>
        <dbReference type="PROSITE" id="PS50943"/>
    </source>
</evidence>
<dbReference type="AlphaFoldDB" id="A0A7W7RND1"/>
<keyword evidence="4" id="KW-1185">Reference proteome</keyword>
<dbReference type="PROSITE" id="PS50943">
    <property type="entry name" value="HTH_CROC1"/>
    <property type="match status" value="1"/>
</dbReference>
<reference evidence="3 4" key="1">
    <citation type="submission" date="2020-08" db="EMBL/GenBank/DDBJ databases">
        <title>Sequencing the genomes of 1000 actinobacteria strains.</title>
        <authorList>
            <person name="Klenk H.-P."/>
        </authorList>
    </citation>
    <scope>NUCLEOTIDE SEQUENCE [LARGE SCALE GENOMIC DNA]</scope>
    <source>
        <strain evidence="3 4">DSM 102030</strain>
    </source>
</reference>
<dbReference type="PANTHER" id="PTHR47691">
    <property type="entry name" value="REGULATOR-RELATED"/>
    <property type="match status" value="1"/>
</dbReference>
<dbReference type="InterPro" id="IPR002182">
    <property type="entry name" value="NB-ARC"/>
</dbReference>
<feature type="region of interest" description="Disordered" evidence="1">
    <location>
        <begin position="736"/>
        <end position="761"/>
    </location>
</feature>
<dbReference type="Pfam" id="PF13560">
    <property type="entry name" value="HTH_31"/>
    <property type="match status" value="1"/>
</dbReference>
<dbReference type="SUPFAM" id="SSF48452">
    <property type="entry name" value="TPR-like"/>
    <property type="match status" value="2"/>
</dbReference>
<dbReference type="SUPFAM" id="SSF47413">
    <property type="entry name" value="lambda repressor-like DNA-binding domains"/>
    <property type="match status" value="1"/>
</dbReference>
<dbReference type="SMART" id="SM00028">
    <property type="entry name" value="TPR"/>
    <property type="match status" value="5"/>
</dbReference>
<dbReference type="EMBL" id="JACHJT010000002">
    <property type="protein sequence ID" value="MBB4935151.1"/>
    <property type="molecule type" value="Genomic_DNA"/>
</dbReference>
<dbReference type="Gene3D" id="1.25.40.10">
    <property type="entry name" value="Tetratricopeptide repeat domain"/>
    <property type="match status" value="1"/>
</dbReference>
<evidence type="ECO:0000256" key="1">
    <source>
        <dbReference type="SAM" id="MobiDB-lite"/>
    </source>
</evidence>
<dbReference type="InterPro" id="IPR019734">
    <property type="entry name" value="TPR_rpt"/>
</dbReference>
<feature type="region of interest" description="Disordered" evidence="1">
    <location>
        <begin position="75"/>
        <end position="95"/>
    </location>
</feature>
<dbReference type="InterPro" id="IPR011990">
    <property type="entry name" value="TPR-like_helical_dom_sf"/>
</dbReference>
<dbReference type="Gene3D" id="1.10.260.40">
    <property type="entry name" value="lambda repressor-like DNA-binding domains"/>
    <property type="match status" value="1"/>
</dbReference>
<organism evidence="3 4">
    <name type="scientific">Lipingzhangella halophila</name>
    <dbReference type="NCBI Taxonomy" id="1783352"/>
    <lineage>
        <taxon>Bacteria</taxon>
        <taxon>Bacillati</taxon>
        <taxon>Actinomycetota</taxon>
        <taxon>Actinomycetes</taxon>
        <taxon>Streptosporangiales</taxon>
        <taxon>Nocardiopsidaceae</taxon>
        <taxon>Lipingzhangella</taxon>
    </lineage>
</organism>
<dbReference type="RefSeq" id="WP_184584918.1">
    <property type="nucleotide sequence ID" value="NZ_JACHJT010000002.1"/>
</dbReference>